<evidence type="ECO:0000313" key="4">
    <source>
        <dbReference type="Proteomes" id="UP000509667"/>
    </source>
</evidence>
<dbReference type="OrthoDB" id="242785at2157"/>
<keyword evidence="2" id="KW-1133">Transmembrane helix</keyword>
<feature type="transmembrane region" description="Helical" evidence="2">
    <location>
        <begin position="431"/>
        <end position="452"/>
    </location>
</feature>
<proteinExistence type="predicted"/>
<name>A0A7D5T0I5_9EURY</name>
<accession>A0A7D5T0I5</accession>
<feature type="transmembrane region" description="Helical" evidence="2">
    <location>
        <begin position="76"/>
        <end position="95"/>
    </location>
</feature>
<evidence type="ECO:0000313" key="3">
    <source>
        <dbReference type="EMBL" id="QLH79571.1"/>
    </source>
</evidence>
<protein>
    <submittedName>
        <fullName evidence="3">Uncharacterized protein</fullName>
    </submittedName>
</protein>
<organism evidence="3 4">
    <name type="scientific">Halosimplex rubrum</name>
    <dbReference type="NCBI Taxonomy" id="869889"/>
    <lineage>
        <taxon>Archaea</taxon>
        <taxon>Methanobacteriati</taxon>
        <taxon>Methanobacteriota</taxon>
        <taxon>Stenosarchaea group</taxon>
        <taxon>Halobacteria</taxon>
        <taxon>Halobacteriales</taxon>
        <taxon>Haloarculaceae</taxon>
        <taxon>Halosimplex</taxon>
    </lineage>
</organism>
<dbReference type="Pfam" id="PF24363">
    <property type="entry name" value="DUF7519"/>
    <property type="match status" value="1"/>
</dbReference>
<feature type="transmembrane region" description="Helical" evidence="2">
    <location>
        <begin position="522"/>
        <end position="541"/>
    </location>
</feature>
<dbReference type="InterPro" id="IPR055941">
    <property type="entry name" value="DUF7519"/>
</dbReference>
<feature type="transmembrane region" description="Helical" evidence="2">
    <location>
        <begin position="107"/>
        <end position="128"/>
    </location>
</feature>
<feature type="transmembrane region" description="Helical" evidence="2">
    <location>
        <begin position="334"/>
        <end position="356"/>
    </location>
</feature>
<evidence type="ECO:0000256" key="2">
    <source>
        <dbReference type="SAM" id="Phobius"/>
    </source>
</evidence>
<feature type="region of interest" description="Disordered" evidence="1">
    <location>
        <begin position="1"/>
        <end position="47"/>
    </location>
</feature>
<dbReference type="AlphaFoldDB" id="A0A7D5T0I5"/>
<keyword evidence="2" id="KW-0812">Transmembrane</keyword>
<feature type="transmembrane region" description="Helical" evidence="2">
    <location>
        <begin position="464"/>
        <end position="497"/>
    </location>
</feature>
<feature type="transmembrane region" description="Helical" evidence="2">
    <location>
        <begin position="191"/>
        <end position="212"/>
    </location>
</feature>
<keyword evidence="4" id="KW-1185">Reference proteome</keyword>
<keyword evidence="2" id="KW-0472">Membrane</keyword>
<dbReference type="RefSeq" id="WP_179909436.1">
    <property type="nucleotide sequence ID" value="NZ_CP058910.1"/>
</dbReference>
<feature type="transmembrane region" description="Helical" evidence="2">
    <location>
        <begin position="52"/>
        <end position="70"/>
    </location>
</feature>
<evidence type="ECO:0000256" key="1">
    <source>
        <dbReference type="SAM" id="MobiDB-lite"/>
    </source>
</evidence>
<feature type="transmembrane region" description="Helical" evidence="2">
    <location>
        <begin position="553"/>
        <end position="574"/>
    </location>
</feature>
<gene>
    <name evidence="3" type="ORF">HZS55_20745</name>
</gene>
<feature type="compositionally biased region" description="Low complexity" evidence="1">
    <location>
        <begin position="12"/>
        <end position="24"/>
    </location>
</feature>
<feature type="transmembrane region" description="Helical" evidence="2">
    <location>
        <begin position="293"/>
        <end position="314"/>
    </location>
</feature>
<dbReference type="GeneID" id="56080346"/>
<dbReference type="KEGG" id="hrr:HZS55_20745"/>
<dbReference type="Proteomes" id="UP000509667">
    <property type="component" value="Chromosome"/>
</dbReference>
<feature type="transmembrane region" description="Helical" evidence="2">
    <location>
        <begin position="148"/>
        <end position="171"/>
    </location>
</feature>
<feature type="transmembrane region" description="Helical" evidence="2">
    <location>
        <begin position="368"/>
        <end position="391"/>
    </location>
</feature>
<dbReference type="EMBL" id="CP058910">
    <property type="protein sequence ID" value="QLH79571.1"/>
    <property type="molecule type" value="Genomic_DNA"/>
</dbReference>
<sequence length="575" mass="56054">MADEHARDAATDDAAAIPPATAADSPGESRAGASGAVERSGESGGGGAPTRASAAVVLVVSLAAAVALIGGAGPTLSVVVAVAHAAVFAASLWLVDRDRWRGPATAAAGVLALGVGASFAVAVGYAFLDLLAAAYPVTAVSQIRPRGLRIVSATAVVLGGTLALVGGFATVSGRLHSGTVWAYAKLAVKTFVVSLVAAAVMLLTALFARFGGASEAPVFAPLVERVGRAVGAVVAPVPGRTHLLTFALLVAAASLTVARGVDALPVAELSTPRTDDRVEAAAEAVVRGARRTLVGTAFALPLTLVEFVLVPADLRSLVTPGVYGVLAAVTASHALRALLLATALVAGGTAAAVWLLGRLARGRAADAVVALTPFLGGGAVVALAVALHGVVLSPTLSFVADALPGAFETTFTRQSGAVVEFYGSLPVVTTLAAVLVGMTAALSLALALVASAGALPESAPGPALAALGTFVAAAFATGAGVGAPLVLGAVVASFVVWDAGEYGAALGREVGTAADTLAPESVHVGATLAVGAGGAVLAAAVHRVAANATIADVTTVPFALAVVVAGLLLLVAALR</sequence>
<reference evidence="3 4" key="1">
    <citation type="submission" date="2020-07" db="EMBL/GenBank/DDBJ databases">
        <title>Halosimplex pelagicum sp. nov. and Halosimplex rubrum sp. nov., isolated from salted brown alga Laminaria, and emended description of the genus Halosimplex.</title>
        <authorList>
            <person name="Cui H."/>
        </authorList>
    </citation>
    <scope>NUCLEOTIDE SEQUENCE [LARGE SCALE GENOMIC DNA]</scope>
    <source>
        <strain evidence="3 4">R27</strain>
    </source>
</reference>
<feature type="compositionally biased region" description="Basic and acidic residues" evidence="1">
    <location>
        <begin position="1"/>
        <end position="10"/>
    </location>
</feature>